<dbReference type="EMBL" id="JADCTT010000005">
    <property type="protein sequence ID" value="KAF9752657.1"/>
    <property type="molecule type" value="Genomic_DNA"/>
</dbReference>
<proteinExistence type="predicted"/>
<evidence type="ECO:0000313" key="2">
    <source>
        <dbReference type="EMBL" id="KAF9752657.1"/>
    </source>
</evidence>
<comment type="caution">
    <text evidence="2">The sequence shown here is derived from an EMBL/GenBank/DDBJ whole genome shotgun (WGS) entry which is preliminary data.</text>
</comment>
<gene>
    <name evidence="2" type="ORF">IM811_014451</name>
</gene>
<dbReference type="AlphaFoldDB" id="A0A8H7NBM7"/>
<evidence type="ECO:0000256" key="1">
    <source>
        <dbReference type="SAM" id="MobiDB-lite"/>
    </source>
</evidence>
<protein>
    <submittedName>
        <fullName evidence="2">Uncharacterized protein</fullName>
    </submittedName>
</protein>
<dbReference type="Proteomes" id="UP000616885">
    <property type="component" value="Unassembled WGS sequence"/>
</dbReference>
<evidence type="ECO:0000313" key="3">
    <source>
        <dbReference type="Proteomes" id="UP000616885"/>
    </source>
</evidence>
<feature type="compositionally biased region" description="Basic residues" evidence="1">
    <location>
        <begin position="144"/>
        <end position="153"/>
    </location>
</feature>
<feature type="region of interest" description="Disordered" evidence="1">
    <location>
        <begin position="51"/>
        <end position="165"/>
    </location>
</feature>
<reference evidence="2" key="1">
    <citation type="submission" date="2020-10" db="EMBL/GenBank/DDBJ databases">
        <title>High-Quality Genome Resource of Clonostachys rosea strain S41 by Oxford Nanopore Long-Read Sequencing.</title>
        <authorList>
            <person name="Wang H."/>
        </authorList>
    </citation>
    <scope>NUCLEOTIDE SEQUENCE</scope>
    <source>
        <strain evidence="2">S41</strain>
    </source>
</reference>
<organism evidence="2 3">
    <name type="scientific">Bionectria ochroleuca</name>
    <name type="common">Gliocladium roseum</name>
    <dbReference type="NCBI Taxonomy" id="29856"/>
    <lineage>
        <taxon>Eukaryota</taxon>
        <taxon>Fungi</taxon>
        <taxon>Dikarya</taxon>
        <taxon>Ascomycota</taxon>
        <taxon>Pezizomycotina</taxon>
        <taxon>Sordariomycetes</taxon>
        <taxon>Hypocreomycetidae</taxon>
        <taxon>Hypocreales</taxon>
        <taxon>Bionectriaceae</taxon>
        <taxon>Clonostachys</taxon>
    </lineage>
</organism>
<feature type="compositionally biased region" description="Polar residues" evidence="1">
    <location>
        <begin position="127"/>
        <end position="141"/>
    </location>
</feature>
<name>A0A8H7NBM7_BIOOC</name>
<accession>A0A8H7NBM7</accession>
<sequence length="165" mass="18578">MYSSYLPSSSRTGSLASGWVPQRRPLRLSGESQITKDAELAARLQAEENARRPGYGNTNSNPNHNHNLNLSHYNYNHNHNMPSQTHRRKPHHSTESDAALAARLQAQENAQATQRPHRPQQQGQGSLAHTSHSSPLPTAMSTGRRPKNRRPKKVRWDYPLAVEVQ</sequence>
<feature type="compositionally biased region" description="Low complexity" evidence="1">
    <location>
        <begin position="57"/>
        <end position="80"/>
    </location>
</feature>